<keyword evidence="4" id="KW-0804">Transcription</keyword>
<evidence type="ECO:0000313" key="7">
    <source>
        <dbReference type="Proteomes" id="UP000184263"/>
    </source>
</evidence>
<accession>A0A1M6RFR5</accession>
<keyword evidence="3" id="KW-0238">DNA-binding</keyword>
<dbReference type="SUPFAM" id="SSF53850">
    <property type="entry name" value="Periplasmic binding protein-like II"/>
    <property type="match status" value="1"/>
</dbReference>
<dbReference type="GO" id="GO:0003700">
    <property type="term" value="F:DNA-binding transcription factor activity"/>
    <property type="evidence" value="ECO:0007669"/>
    <property type="project" value="InterPro"/>
</dbReference>
<dbReference type="Gene3D" id="1.10.10.10">
    <property type="entry name" value="Winged helix-like DNA-binding domain superfamily/Winged helix DNA-binding domain"/>
    <property type="match status" value="1"/>
</dbReference>
<feature type="domain" description="HTH lysR-type" evidence="5">
    <location>
        <begin position="1"/>
        <end position="58"/>
    </location>
</feature>
<comment type="similarity">
    <text evidence="1">Belongs to the LysR transcriptional regulatory family.</text>
</comment>
<keyword evidence="2" id="KW-0805">Transcription regulation</keyword>
<dbReference type="PROSITE" id="PS50931">
    <property type="entry name" value="HTH_LYSR"/>
    <property type="match status" value="1"/>
</dbReference>
<dbReference type="SUPFAM" id="SSF46785">
    <property type="entry name" value="Winged helix' DNA-binding domain"/>
    <property type="match status" value="1"/>
</dbReference>
<dbReference type="Pfam" id="PF03466">
    <property type="entry name" value="LysR_substrate"/>
    <property type="match status" value="1"/>
</dbReference>
<dbReference type="InterPro" id="IPR005119">
    <property type="entry name" value="LysR_subst-bd"/>
</dbReference>
<dbReference type="Proteomes" id="UP000184263">
    <property type="component" value="Unassembled WGS sequence"/>
</dbReference>
<dbReference type="AlphaFoldDB" id="A0A1M6RFR5"/>
<evidence type="ECO:0000256" key="3">
    <source>
        <dbReference type="ARBA" id="ARBA00023125"/>
    </source>
</evidence>
<proteinExistence type="inferred from homology"/>
<dbReference type="GO" id="GO:0003677">
    <property type="term" value="F:DNA binding"/>
    <property type="evidence" value="ECO:0007669"/>
    <property type="project" value="UniProtKB-KW"/>
</dbReference>
<dbReference type="RefSeq" id="WP_073087995.1">
    <property type="nucleotide sequence ID" value="NZ_FRBC01000002.1"/>
</dbReference>
<gene>
    <name evidence="6" type="ORF">SAMN05216582_10244</name>
</gene>
<evidence type="ECO:0000256" key="4">
    <source>
        <dbReference type="ARBA" id="ARBA00023163"/>
    </source>
</evidence>
<protein>
    <submittedName>
        <fullName evidence="6">LysR family transcriptional regulator, transcription activator of glutamate synthase operon</fullName>
    </submittedName>
</protein>
<dbReference type="InterPro" id="IPR000847">
    <property type="entry name" value="LysR_HTH_N"/>
</dbReference>
<dbReference type="InterPro" id="IPR036390">
    <property type="entry name" value="WH_DNA-bd_sf"/>
</dbReference>
<organism evidence="6 7">
    <name type="scientific">Selenomonas ruminantium</name>
    <dbReference type="NCBI Taxonomy" id="971"/>
    <lineage>
        <taxon>Bacteria</taxon>
        <taxon>Bacillati</taxon>
        <taxon>Bacillota</taxon>
        <taxon>Negativicutes</taxon>
        <taxon>Selenomonadales</taxon>
        <taxon>Selenomonadaceae</taxon>
        <taxon>Selenomonas</taxon>
    </lineage>
</organism>
<dbReference type="Gene3D" id="3.40.190.290">
    <property type="match status" value="1"/>
</dbReference>
<evidence type="ECO:0000313" key="6">
    <source>
        <dbReference type="EMBL" id="SHK31309.1"/>
    </source>
</evidence>
<dbReference type="CDD" id="cd05466">
    <property type="entry name" value="PBP2_LTTR_substrate"/>
    <property type="match status" value="1"/>
</dbReference>
<name>A0A1M6RFR5_SELRU</name>
<dbReference type="FunFam" id="1.10.10.10:FF:000001">
    <property type="entry name" value="LysR family transcriptional regulator"/>
    <property type="match status" value="1"/>
</dbReference>
<dbReference type="PANTHER" id="PTHR30346:SF28">
    <property type="entry name" value="HTH-TYPE TRANSCRIPTIONAL REGULATOR CYNR"/>
    <property type="match status" value="1"/>
</dbReference>
<dbReference type="OrthoDB" id="108771at2"/>
<dbReference type="Pfam" id="PF00126">
    <property type="entry name" value="HTH_1"/>
    <property type="match status" value="1"/>
</dbReference>
<evidence type="ECO:0000256" key="1">
    <source>
        <dbReference type="ARBA" id="ARBA00009437"/>
    </source>
</evidence>
<evidence type="ECO:0000256" key="2">
    <source>
        <dbReference type="ARBA" id="ARBA00023015"/>
    </source>
</evidence>
<dbReference type="PRINTS" id="PR00039">
    <property type="entry name" value="HTHLYSR"/>
</dbReference>
<sequence>MLLKQIQYFMAVADCRHFTKAAEQLFVSQSALSQQITKLESDLGVKLINRVSHPIALTAAGQDFARYAANVLDALDTLEKKMQAYQPLDNSTLRIGMITGLGRIPLAEILSNFNTVHNEIKLSLVNHLSKELCKLLNEDVLDLAIFAAPYDIDQYNFDILTLEHEPFVAILPENHPLANQDSFSLAEAAHEKFIFPTGENVSYDLFTESCKECGFTPQIASTCNHSHRRIDLVRAGVGLSLISESSLSSYPHRDGIRILPLTAPIYKHIVIARQKKNVYASALESFWQYVQKYAEPGNAL</sequence>
<dbReference type="EMBL" id="FRBC01000002">
    <property type="protein sequence ID" value="SHK31309.1"/>
    <property type="molecule type" value="Genomic_DNA"/>
</dbReference>
<reference evidence="6 7" key="1">
    <citation type="submission" date="2016-11" db="EMBL/GenBank/DDBJ databases">
        <authorList>
            <person name="Jaros S."/>
            <person name="Januszkiewicz K."/>
            <person name="Wedrychowicz H."/>
        </authorList>
    </citation>
    <scope>NUCLEOTIDE SEQUENCE [LARGE SCALE GENOMIC DNA]</scope>
    <source>
        <strain evidence="6 7">HD4</strain>
    </source>
</reference>
<dbReference type="InterPro" id="IPR036388">
    <property type="entry name" value="WH-like_DNA-bd_sf"/>
</dbReference>
<dbReference type="PANTHER" id="PTHR30346">
    <property type="entry name" value="TRANSCRIPTIONAL DUAL REGULATOR HCAR-RELATED"/>
    <property type="match status" value="1"/>
</dbReference>
<dbReference type="GO" id="GO:0032993">
    <property type="term" value="C:protein-DNA complex"/>
    <property type="evidence" value="ECO:0007669"/>
    <property type="project" value="TreeGrafter"/>
</dbReference>
<evidence type="ECO:0000259" key="5">
    <source>
        <dbReference type="PROSITE" id="PS50931"/>
    </source>
</evidence>